<evidence type="ECO:0000313" key="6">
    <source>
        <dbReference type="EMBL" id="KAJ8884386.1"/>
    </source>
</evidence>
<dbReference type="PANTHER" id="PTHR46481">
    <property type="entry name" value="ZINC FINGER BED DOMAIN-CONTAINING PROTEIN 4"/>
    <property type="match status" value="1"/>
</dbReference>
<evidence type="ECO:0000256" key="4">
    <source>
        <dbReference type="ARBA" id="ARBA00022833"/>
    </source>
</evidence>
<organism evidence="6 7">
    <name type="scientific">Dryococelus australis</name>
    <dbReference type="NCBI Taxonomy" id="614101"/>
    <lineage>
        <taxon>Eukaryota</taxon>
        <taxon>Metazoa</taxon>
        <taxon>Ecdysozoa</taxon>
        <taxon>Arthropoda</taxon>
        <taxon>Hexapoda</taxon>
        <taxon>Insecta</taxon>
        <taxon>Pterygota</taxon>
        <taxon>Neoptera</taxon>
        <taxon>Polyneoptera</taxon>
        <taxon>Phasmatodea</taxon>
        <taxon>Verophasmatodea</taxon>
        <taxon>Anareolatae</taxon>
        <taxon>Phasmatidae</taxon>
        <taxon>Eurycanthinae</taxon>
        <taxon>Dryococelus</taxon>
    </lineage>
</organism>
<keyword evidence="7" id="KW-1185">Reference proteome</keyword>
<keyword evidence="3" id="KW-0863">Zinc-finger</keyword>
<dbReference type="InterPro" id="IPR012337">
    <property type="entry name" value="RNaseH-like_sf"/>
</dbReference>
<evidence type="ECO:0000256" key="1">
    <source>
        <dbReference type="ARBA" id="ARBA00004123"/>
    </source>
</evidence>
<comment type="caution">
    <text evidence="6">The sequence shown here is derived from an EMBL/GenBank/DDBJ whole genome shotgun (WGS) entry which is preliminary data.</text>
</comment>
<dbReference type="InterPro" id="IPR052035">
    <property type="entry name" value="ZnF_BED_domain_contain"/>
</dbReference>
<evidence type="ECO:0008006" key="8">
    <source>
        <dbReference type="Google" id="ProtNLM"/>
    </source>
</evidence>
<proteinExistence type="predicted"/>
<protein>
    <recommendedName>
        <fullName evidence="8">Transposase</fullName>
    </recommendedName>
</protein>
<keyword evidence="2" id="KW-0479">Metal-binding</keyword>
<comment type="subcellular location">
    <subcellularLocation>
        <location evidence="1">Nucleus</location>
    </subcellularLocation>
</comment>
<dbReference type="EMBL" id="JARBHB010000005">
    <property type="protein sequence ID" value="KAJ8884386.1"/>
    <property type="molecule type" value="Genomic_DNA"/>
</dbReference>
<keyword evidence="4" id="KW-0862">Zinc</keyword>
<gene>
    <name evidence="6" type="ORF">PR048_016243</name>
</gene>
<evidence type="ECO:0000256" key="5">
    <source>
        <dbReference type="ARBA" id="ARBA00023242"/>
    </source>
</evidence>
<dbReference type="PANTHER" id="PTHR46481:SF10">
    <property type="entry name" value="ZINC FINGER BED DOMAIN-CONTAINING PROTEIN 39"/>
    <property type="match status" value="1"/>
</dbReference>
<evidence type="ECO:0000256" key="3">
    <source>
        <dbReference type="ARBA" id="ARBA00022771"/>
    </source>
</evidence>
<accession>A0ABQ9HJ70</accession>
<evidence type="ECO:0000313" key="7">
    <source>
        <dbReference type="Proteomes" id="UP001159363"/>
    </source>
</evidence>
<dbReference type="Proteomes" id="UP001159363">
    <property type="component" value="Chromosome 4"/>
</dbReference>
<evidence type="ECO:0000256" key="2">
    <source>
        <dbReference type="ARBA" id="ARBA00022723"/>
    </source>
</evidence>
<name>A0ABQ9HJ70_9NEOP</name>
<keyword evidence="5" id="KW-0539">Nucleus</keyword>
<dbReference type="SUPFAM" id="SSF53098">
    <property type="entry name" value="Ribonuclease H-like"/>
    <property type="match status" value="1"/>
</dbReference>
<reference evidence="6 7" key="1">
    <citation type="submission" date="2023-02" db="EMBL/GenBank/DDBJ databases">
        <title>LHISI_Scaffold_Assembly.</title>
        <authorList>
            <person name="Stuart O.P."/>
            <person name="Cleave R."/>
            <person name="Magrath M.J.L."/>
            <person name="Mikheyev A.S."/>
        </authorList>
    </citation>
    <scope>NUCLEOTIDE SEQUENCE [LARGE SCALE GENOMIC DNA]</scope>
    <source>
        <strain evidence="6">Daus_M_001</strain>
        <tissue evidence="6">Leg muscle</tissue>
    </source>
</reference>
<sequence length="234" mass="25498">MRNLTKLGNSFCLTTDCWISLNTVSYVGPTANFVNKNFELISVLLECSVMRSAHTSESLAAEIKRIVTDCGIDKKIILAVSDNACNKKKAISKEEWKHLGCFAHTQNLIVNDALRTLPSVTKTISGEKYCSASLLIPLDNCLQNVCEHLLNKAFSNSVTEVVVKFQPGLNTRLGNIENSSTLSICTFLDPRFKSLAFSSPSSSEHSQKLVTSAISSSLAEVIVSNSEYMGPKGV</sequence>